<dbReference type="Pfam" id="PF00293">
    <property type="entry name" value="NUDIX"/>
    <property type="match status" value="1"/>
</dbReference>
<evidence type="ECO:0000256" key="10">
    <source>
        <dbReference type="ARBA" id="ARBA00035861"/>
    </source>
</evidence>
<dbReference type="GO" id="GO:0044715">
    <property type="term" value="F:8-oxo-dGDP phosphatase activity"/>
    <property type="evidence" value="ECO:0007669"/>
    <property type="project" value="TreeGrafter"/>
</dbReference>
<dbReference type="PROSITE" id="PS00893">
    <property type="entry name" value="NUDIX_BOX"/>
    <property type="match status" value="1"/>
</dbReference>
<dbReference type="GO" id="GO:0044716">
    <property type="term" value="F:8-oxo-GDP phosphatase activity"/>
    <property type="evidence" value="ECO:0007669"/>
    <property type="project" value="TreeGrafter"/>
</dbReference>
<dbReference type="InterPro" id="IPR020084">
    <property type="entry name" value="NUDIX_hydrolase_CS"/>
</dbReference>
<dbReference type="SUPFAM" id="SSF55811">
    <property type="entry name" value="Nudix"/>
    <property type="match status" value="1"/>
</dbReference>
<dbReference type="PANTHER" id="PTHR47707:SF1">
    <property type="entry name" value="NUDIX HYDROLASE FAMILY PROTEIN"/>
    <property type="match status" value="1"/>
</dbReference>
<gene>
    <name evidence="14" type="ORF">F1721_26940</name>
</gene>
<evidence type="ECO:0000256" key="3">
    <source>
        <dbReference type="ARBA" id="ARBA00022457"/>
    </source>
</evidence>
<evidence type="ECO:0000313" key="14">
    <source>
        <dbReference type="EMBL" id="KAA5828680.1"/>
    </source>
</evidence>
<dbReference type="RefSeq" id="WP_150069602.1">
    <property type="nucleotide sequence ID" value="NZ_VWPH01000014.1"/>
</dbReference>
<keyword evidence="9" id="KW-0234">DNA repair</keyword>
<dbReference type="AlphaFoldDB" id="A0A5M7BIW7"/>
<evidence type="ECO:0000259" key="13">
    <source>
        <dbReference type="PROSITE" id="PS51462"/>
    </source>
</evidence>
<dbReference type="PANTHER" id="PTHR47707">
    <property type="entry name" value="8-OXO-DGTP DIPHOSPHATASE"/>
    <property type="match status" value="1"/>
</dbReference>
<keyword evidence="6" id="KW-0227">DNA damage</keyword>
<dbReference type="GO" id="GO:0006281">
    <property type="term" value="P:DNA repair"/>
    <property type="evidence" value="ECO:0007669"/>
    <property type="project" value="UniProtKB-KW"/>
</dbReference>
<reference evidence="14 15" key="1">
    <citation type="submission" date="2019-09" db="EMBL/GenBank/DDBJ databases">
        <title>Draft genome sequence of the thermophilic Saccharopolyspora hirsuta VKM Ac-666T.</title>
        <authorList>
            <person name="Lobastova T.G."/>
            <person name="Fokina V."/>
            <person name="Bragin E.Y."/>
            <person name="Shtratnikova V.Y."/>
            <person name="Starodumova I.P."/>
            <person name="Tarlachkov S.V."/>
            <person name="Donova M.V."/>
        </authorList>
    </citation>
    <scope>NUCLEOTIDE SEQUENCE [LARGE SCALE GENOMIC DNA]</scope>
    <source>
        <strain evidence="14 15">VKM Ac-666</strain>
    </source>
</reference>
<evidence type="ECO:0000256" key="5">
    <source>
        <dbReference type="ARBA" id="ARBA00022723"/>
    </source>
</evidence>
<dbReference type="EC" id="3.6.1.55" evidence="11"/>
<evidence type="ECO:0000256" key="4">
    <source>
        <dbReference type="ARBA" id="ARBA00022705"/>
    </source>
</evidence>
<dbReference type="Proteomes" id="UP000323946">
    <property type="component" value="Unassembled WGS sequence"/>
</dbReference>
<dbReference type="InterPro" id="IPR047127">
    <property type="entry name" value="MutT-like"/>
</dbReference>
<evidence type="ECO:0000256" key="6">
    <source>
        <dbReference type="ARBA" id="ARBA00022763"/>
    </source>
</evidence>
<comment type="caution">
    <text evidence="14">The sequence shown here is derived from an EMBL/GenBank/DDBJ whole genome shotgun (WGS) entry which is preliminary data.</text>
</comment>
<evidence type="ECO:0000256" key="1">
    <source>
        <dbReference type="ARBA" id="ARBA00001946"/>
    </source>
</evidence>
<dbReference type="InterPro" id="IPR000086">
    <property type="entry name" value="NUDIX_hydrolase_dom"/>
</dbReference>
<dbReference type="SMR" id="A0A5M7BIW7"/>
<keyword evidence="3" id="KW-0515">Mutator protein</keyword>
<comment type="cofactor">
    <cofactor evidence="1">
        <name>Mg(2+)</name>
        <dbReference type="ChEBI" id="CHEBI:18420"/>
    </cofactor>
</comment>
<evidence type="ECO:0000256" key="9">
    <source>
        <dbReference type="ARBA" id="ARBA00023204"/>
    </source>
</evidence>
<sequence>MHLAEMADLARQDAADGVEQQIVAALVDVDGRVLLLRRCAGDSRGGEWEFPGGKVDPGEDLNTALHREVREETGLRITGIADYLGSFDYTTASGRFNRQHTWSVRVEPVGEVRLTEHDAHTWVAKADEVPLSPDLAAILEKHLGPVL</sequence>
<keyword evidence="4" id="KW-0235">DNA replication</keyword>
<keyword evidence="5" id="KW-0479">Metal-binding</keyword>
<keyword evidence="8" id="KW-0460">Magnesium</keyword>
<dbReference type="InterPro" id="IPR020476">
    <property type="entry name" value="Nudix_hydrolase"/>
</dbReference>
<keyword evidence="7 12" id="KW-0378">Hydrolase</keyword>
<dbReference type="GO" id="GO:0046872">
    <property type="term" value="F:metal ion binding"/>
    <property type="evidence" value="ECO:0007669"/>
    <property type="project" value="UniProtKB-KW"/>
</dbReference>
<dbReference type="Gene3D" id="3.90.79.10">
    <property type="entry name" value="Nucleoside Triphosphate Pyrophosphohydrolase"/>
    <property type="match status" value="1"/>
</dbReference>
<evidence type="ECO:0000256" key="2">
    <source>
        <dbReference type="ARBA" id="ARBA00005582"/>
    </source>
</evidence>
<protein>
    <recommendedName>
        <fullName evidence="11">8-oxo-dGTP diphosphatase</fullName>
        <ecNumber evidence="11">3.6.1.55</ecNumber>
    </recommendedName>
</protein>
<proteinExistence type="inferred from homology"/>
<feature type="domain" description="Nudix hydrolase" evidence="13">
    <location>
        <begin position="17"/>
        <end position="147"/>
    </location>
</feature>
<dbReference type="PROSITE" id="PS51462">
    <property type="entry name" value="NUDIX"/>
    <property type="match status" value="1"/>
</dbReference>
<dbReference type="InterPro" id="IPR015797">
    <property type="entry name" value="NUDIX_hydrolase-like_dom_sf"/>
</dbReference>
<dbReference type="OrthoDB" id="9804442at2"/>
<comment type="similarity">
    <text evidence="2 12">Belongs to the Nudix hydrolase family.</text>
</comment>
<dbReference type="GO" id="GO:0035539">
    <property type="term" value="F:8-oxo-7,8-dihydrodeoxyguanosine triphosphate pyrophosphatase activity"/>
    <property type="evidence" value="ECO:0007669"/>
    <property type="project" value="UniProtKB-EC"/>
</dbReference>
<evidence type="ECO:0000256" key="7">
    <source>
        <dbReference type="ARBA" id="ARBA00022801"/>
    </source>
</evidence>
<keyword evidence="15" id="KW-1185">Reference proteome</keyword>
<dbReference type="PRINTS" id="PR00502">
    <property type="entry name" value="NUDIXFAMILY"/>
</dbReference>
<evidence type="ECO:0000313" key="15">
    <source>
        <dbReference type="Proteomes" id="UP000323946"/>
    </source>
</evidence>
<evidence type="ECO:0000256" key="12">
    <source>
        <dbReference type="RuleBase" id="RU003476"/>
    </source>
</evidence>
<evidence type="ECO:0000256" key="11">
    <source>
        <dbReference type="ARBA" id="ARBA00038905"/>
    </source>
</evidence>
<dbReference type="EMBL" id="VWPH01000014">
    <property type="protein sequence ID" value="KAA5828680.1"/>
    <property type="molecule type" value="Genomic_DNA"/>
</dbReference>
<organism evidence="14 15">
    <name type="scientific">Saccharopolyspora hirsuta</name>
    <dbReference type="NCBI Taxonomy" id="1837"/>
    <lineage>
        <taxon>Bacteria</taxon>
        <taxon>Bacillati</taxon>
        <taxon>Actinomycetota</taxon>
        <taxon>Actinomycetes</taxon>
        <taxon>Pseudonocardiales</taxon>
        <taxon>Pseudonocardiaceae</taxon>
        <taxon>Saccharopolyspora</taxon>
    </lineage>
</organism>
<dbReference type="GO" id="GO:0006260">
    <property type="term" value="P:DNA replication"/>
    <property type="evidence" value="ECO:0007669"/>
    <property type="project" value="UniProtKB-KW"/>
</dbReference>
<dbReference type="GO" id="GO:0008413">
    <property type="term" value="F:8-oxo-7,8-dihydroguanosine triphosphate pyrophosphatase activity"/>
    <property type="evidence" value="ECO:0007669"/>
    <property type="project" value="TreeGrafter"/>
</dbReference>
<name>A0A5M7BIW7_SACHI</name>
<comment type="catalytic activity">
    <reaction evidence="10">
        <text>8-oxo-dGTP + H2O = 8-oxo-dGMP + diphosphate + H(+)</text>
        <dbReference type="Rhea" id="RHEA:31575"/>
        <dbReference type="ChEBI" id="CHEBI:15377"/>
        <dbReference type="ChEBI" id="CHEBI:15378"/>
        <dbReference type="ChEBI" id="CHEBI:33019"/>
        <dbReference type="ChEBI" id="CHEBI:63224"/>
        <dbReference type="ChEBI" id="CHEBI:77896"/>
        <dbReference type="EC" id="3.6.1.55"/>
    </reaction>
</comment>
<evidence type="ECO:0000256" key="8">
    <source>
        <dbReference type="ARBA" id="ARBA00022842"/>
    </source>
</evidence>
<accession>A0A5M7BIW7</accession>